<feature type="region of interest" description="Disordered" evidence="1">
    <location>
        <begin position="220"/>
        <end position="259"/>
    </location>
</feature>
<evidence type="ECO:0000256" key="1">
    <source>
        <dbReference type="SAM" id="MobiDB-lite"/>
    </source>
</evidence>
<organism evidence="2 3">
    <name type="scientific">Crepidotus variabilis</name>
    <dbReference type="NCBI Taxonomy" id="179855"/>
    <lineage>
        <taxon>Eukaryota</taxon>
        <taxon>Fungi</taxon>
        <taxon>Dikarya</taxon>
        <taxon>Basidiomycota</taxon>
        <taxon>Agaricomycotina</taxon>
        <taxon>Agaricomycetes</taxon>
        <taxon>Agaricomycetidae</taxon>
        <taxon>Agaricales</taxon>
        <taxon>Agaricineae</taxon>
        <taxon>Crepidotaceae</taxon>
        <taxon>Crepidotus</taxon>
    </lineage>
</organism>
<dbReference type="Proteomes" id="UP000807306">
    <property type="component" value="Unassembled WGS sequence"/>
</dbReference>
<keyword evidence="3" id="KW-1185">Reference proteome</keyword>
<feature type="region of interest" description="Disordered" evidence="1">
    <location>
        <begin position="1"/>
        <end position="24"/>
    </location>
</feature>
<name>A0A9P6JP03_9AGAR</name>
<sequence length="259" mass="28500">MASNVATAGSASSTGPQTSSSYSSEQRFLRVTGHGKIRAFVAHALEFLDDEDGQEILPLPARTLVLHTLPVQIDPRHIENPITLPAASANVTPTHVANALSTIPRLVTVAEIIKREYVKLLETKRSMRLKGLYQYNQVRLLEDVPGVIIAHEEEISQAANLQETAEPESDAAVKAKKKQQAERLRSKQIIEALSGKNHPRQTQSPYMTITLSTVEKTELLKSGATYQPPTIRKISRNAKQRAKKREKKLAAAQTTEVAA</sequence>
<evidence type="ECO:0000313" key="3">
    <source>
        <dbReference type="Proteomes" id="UP000807306"/>
    </source>
</evidence>
<accession>A0A9P6JP03</accession>
<proteinExistence type="predicted"/>
<gene>
    <name evidence="2" type="ORF">CPB83DRAFT_855771</name>
</gene>
<evidence type="ECO:0000313" key="2">
    <source>
        <dbReference type="EMBL" id="KAF9527641.1"/>
    </source>
</evidence>
<protein>
    <submittedName>
        <fullName evidence="2">Uncharacterized protein</fullName>
    </submittedName>
</protein>
<feature type="compositionally biased region" description="Basic residues" evidence="1">
    <location>
        <begin position="233"/>
        <end position="247"/>
    </location>
</feature>
<dbReference type="AlphaFoldDB" id="A0A9P6JP03"/>
<comment type="caution">
    <text evidence="2">The sequence shown here is derived from an EMBL/GenBank/DDBJ whole genome shotgun (WGS) entry which is preliminary data.</text>
</comment>
<reference evidence="2" key="1">
    <citation type="submission" date="2020-11" db="EMBL/GenBank/DDBJ databases">
        <authorList>
            <consortium name="DOE Joint Genome Institute"/>
            <person name="Ahrendt S."/>
            <person name="Riley R."/>
            <person name="Andreopoulos W."/>
            <person name="Labutti K."/>
            <person name="Pangilinan J."/>
            <person name="Ruiz-Duenas F.J."/>
            <person name="Barrasa J.M."/>
            <person name="Sanchez-Garcia M."/>
            <person name="Camarero S."/>
            <person name="Miyauchi S."/>
            <person name="Serrano A."/>
            <person name="Linde D."/>
            <person name="Babiker R."/>
            <person name="Drula E."/>
            <person name="Ayuso-Fernandez I."/>
            <person name="Pacheco R."/>
            <person name="Padilla G."/>
            <person name="Ferreira P."/>
            <person name="Barriuso J."/>
            <person name="Kellner H."/>
            <person name="Castanera R."/>
            <person name="Alfaro M."/>
            <person name="Ramirez L."/>
            <person name="Pisabarro A.G."/>
            <person name="Kuo A."/>
            <person name="Tritt A."/>
            <person name="Lipzen A."/>
            <person name="He G."/>
            <person name="Yan M."/>
            <person name="Ng V."/>
            <person name="Cullen D."/>
            <person name="Martin F."/>
            <person name="Rosso M.-N."/>
            <person name="Henrissat B."/>
            <person name="Hibbett D."/>
            <person name="Martinez A.T."/>
            <person name="Grigoriev I.V."/>
        </authorList>
    </citation>
    <scope>NUCLEOTIDE SEQUENCE</scope>
    <source>
        <strain evidence="2">CBS 506.95</strain>
    </source>
</reference>
<dbReference type="OrthoDB" id="424402at2759"/>
<dbReference type="EMBL" id="MU157859">
    <property type="protein sequence ID" value="KAF9527641.1"/>
    <property type="molecule type" value="Genomic_DNA"/>
</dbReference>